<organism evidence="3 4">
    <name type="scientific">Baudoinia panamericana (strain UAMH 10762)</name>
    <name type="common">Angels' share fungus</name>
    <name type="synonym">Baudoinia compniacensis (strain UAMH 10762)</name>
    <dbReference type="NCBI Taxonomy" id="717646"/>
    <lineage>
        <taxon>Eukaryota</taxon>
        <taxon>Fungi</taxon>
        <taxon>Dikarya</taxon>
        <taxon>Ascomycota</taxon>
        <taxon>Pezizomycotina</taxon>
        <taxon>Dothideomycetes</taxon>
        <taxon>Dothideomycetidae</taxon>
        <taxon>Mycosphaerellales</taxon>
        <taxon>Teratosphaeriaceae</taxon>
        <taxon>Baudoinia</taxon>
    </lineage>
</organism>
<feature type="transmembrane region" description="Helical" evidence="2">
    <location>
        <begin position="200"/>
        <end position="223"/>
    </location>
</feature>
<dbReference type="OMA" id="RDLYWWA"/>
<feature type="transmembrane region" description="Helical" evidence="2">
    <location>
        <begin position="395"/>
        <end position="417"/>
    </location>
</feature>
<keyword evidence="2" id="KW-0812">Transmembrane</keyword>
<dbReference type="eggNOG" id="ENOG502QQSQ">
    <property type="taxonomic scope" value="Eukaryota"/>
</dbReference>
<dbReference type="PANTHER" id="PTHR35872:SF1">
    <property type="entry name" value="ALPHA-L-RHAMNOSIDASE C"/>
    <property type="match status" value="1"/>
</dbReference>
<dbReference type="InterPro" id="IPR021369">
    <property type="entry name" value="DUF2985"/>
</dbReference>
<gene>
    <name evidence="3" type="ORF">BAUCODRAFT_99939</name>
</gene>
<feature type="compositionally biased region" description="Basic and acidic residues" evidence="1">
    <location>
        <begin position="109"/>
        <end position="118"/>
    </location>
</feature>
<keyword evidence="2" id="KW-1133">Transmembrane helix</keyword>
<dbReference type="EMBL" id="KB445550">
    <property type="protein sequence ID" value="EMD00588.1"/>
    <property type="molecule type" value="Genomic_DNA"/>
</dbReference>
<evidence type="ECO:0000313" key="3">
    <source>
        <dbReference type="EMBL" id="EMD00588.1"/>
    </source>
</evidence>
<dbReference type="Pfam" id="PF11204">
    <property type="entry name" value="DUF2985"/>
    <property type="match status" value="1"/>
</dbReference>
<feature type="compositionally biased region" description="Polar residues" evidence="1">
    <location>
        <begin position="130"/>
        <end position="140"/>
    </location>
</feature>
<dbReference type="RefSeq" id="XP_007671772.1">
    <property type="nucleotide sequence ID" value="XM_007673582.1"/>
</dbReference>
<dbReference type="Proteomes" id="UP000011761">
    <property type="component" value="Unassembled WGS sequence"/>
</dbReference>
<reference evidence="3 4" key="1">
    <citation type="journal article" date="2012" name="PLoS Pathog.">
        <title>Diverse lifestyles and strategies of plant pathogenesis encoded in the genomes of eighteen Dothideomycetes fungi.</title>
        <authorList>
            <person name="Ohm R.A."/>
            <person name="Feau N."/>
            <person name="Henrissat B."/>
            <person name="Schoch C.L."/>
            <person name="Horwitz B.A."/>
            <person name="Barry K.W."/>
            <person name="Condon B.J."/>
            <person name="Copeland A.C."/>
            <person name="Dhillon B."/>
            <person name="Glaser F."/>
            <person name="Hesse C.N."/>
            <person name="Kosti I."/>
            <person name="LaButti K."/>
            <person name="Lindquist E.A."/>
            <person name="Lucas S."/>
            <person name="Salamov A.A."/>
            <person name="Bradshaw R.E."/>
            <person name="Ciuffetti L."/>
            <person name="Hamelin R.C."/>
            <person name="Kema G.H.J."/>
            <person name="Lawrence C."/>
            <person name="Scott J.A."/>
            <person name="Spatafora J.W."/>
            <person name="Turgeon B.G."/>
            <person name="de Wit P.J.G.M."/>
            <person name="Zhong S."/>
            <person name="Goodwin S.B."/>
            <person name="Grigoriev I.V."/>
        </authorList>
    </citation>
    <scope>NUCLEOTIDE SEQUENCE [LARGE SCALE GENOMIC DNA]</scope>
    <source>
        <strain evidence="3 4">UAMH 10762</strain>
    </source>
</reference>
<feature type="region of interest" description="Disordered" evidence="1">
    <location>
        <begin position="71"/>
        <end position="171"/>
    </location>
</feature>
<dbReference type="STRING" id="717646.M2M0Q3"/>
<dbReference type="KEGG" id="bcom:BAUCODRAFT_99939"/>
<name>M2M0Q3_BAUPA</name>
<dbReference type="PANTHER" id="PTHR35872">
    <property type="entry name" value="INTEGRAL MEMBRANE PROTEIN (AFU_ORTHOLOGUE AFUA_5G07110)"/>
    <property type="match status" value="1"/>
</dbReference>
<feature type="compositionally biased region" description="Low complexity" evidence="1">
    <location>
        <begin position="21"/>
        <end position="33"/>
    </location>
</feature>
<proteinExistence type="predicted"/>
<feature type="compositionally biased region" description="Basic and acidic residues" evidence="1">
    <location>
        <begin position="141"/>
        <end position="168"/>
    </location>
</feature>
<evidence type="ECO:0000256" key="2">
    <source>
        <dbReference type="SAM" id="Phobius"/>
    </source>
</evidence>
<evidence type="ECO:0000256" key="1">
    <source>
        <dbReference type="SAM" id="MobiDB-lite"/>
    </source>
</evidence>
<keyword evidence="4" id="KW-1185">Reference proteome</keyword>
<dbReference type="AlphaFoldDB" id="M2M0Q3"/>
<feature type="transmembrane region" description="Helical" evidence="2">
    <location>
        <begin position="254"/>
        <end position="271"/>
    </location>
</feature>
<dbReference type="OrthoDB" id="6407410at2759"/>
<feature type="compositionally biased region" description="Basic and acidic residues" evidence="1">
    <location>
        <begin position="85"/>
        <end position="98"/>
    </location>
</feature>
<protein>
    <submittedName>
        <fullName evidence="3">Uncharacterized protein</fullName>
    </submittedName>
</protein>
<evidence type="ECO:0000313" key="4">
    <source>
        <dbReference type="Proteomes" id="UP000011761"/>
    </source>
</evidence>
<accession>M2M0Q3</accession>
<dbReference type="HOGENOM" id="CLU_031135_1_0_1"/>
<dbReference type="GeneID" id="19117537"/>
<feature type="region of interest" description="Disordered" evidence="1">
    <location>
        <begin position="1"/>
        <end position="33"/>
    </location>
</feature>
<sequence length="464" mass="51593">MAENANETSGEVGRERRRTNTVSSVAHSVHSATHTITSAASELLLRDPPPGFFAATAQVVSHAPTVGEIRRGSFGADGWHANRQQLDRQRRNSHGEAKRKLRRVSVGDAAERNGDGEPKAFPALTEEESQGASTEPPTQDNEQKHPDANTSRRADHDRIHRLDRDRRVSSSGYVPPPTIPWTTSALVALKAFGKWLLTPFGFLITIYGLNVVAWGGMLFLLLCNASPAIRFPRYNNCNDINSPRRIWIEIDSQILNALFCVTGFGLIPWRFRDWWYLLLWRCTGEKRSGLENKLYGLRKLAGIYRGWVRLPGSGTLDELTFPEYGNLASADGAHDLRLPLPLSKRPDEPLTGIRAPPTALWKIDFFVYSQVANTFLQACLCGFMWGMTRYNRPSWATGFFIGIACVVAALGGLLSYLEGRKVKRVEGVRAPHPTRVATEEDFGEPVVAEKESLHIHTEKGDAAV</sequence>
<keyword evidence="2" id="KW-0472">Membrane</keyword>